<accession>A0A1M7SN08</accession>
<feature type="region of interest" description="Disordered" evidence="1">
    <location>
        <begin position="80"/>
        <end position="126"/>
    </location>
</feature>
<feature type="region of interest" description="Disordered" evidence="1">
    <location>
        <begin position="1"/>
        <end position="44"/>
    </location>
</feature>
<feature type="compositionally biased region" description="Basic and acidic residues" evidence="1">
    <location>
        <begin position="1"/>
        <end position="13"/>
    </location>
</feature>
<gene>
    <name evidence="2" type="ORF">SAMN05216200_1032</name>
</gene>
<sequence>MREFDAGVSREDAEALAAEDAARAPGPPMDRLRAAAMPETPALDPEGLPFAACSACDGGDWWKPAVRPAQGPGWRCASCDPPSPGRTRRACSVPTRNGPQSPLLAPARKAPRTFHPWQRPKPTWAETPRWRCAEALQIVGTVAGRALGNSV</sequence>
<protein>
    <submittedName>
        <fullName evidence="2">Uncharacterized protein</fullName>
    </submittedName>
</protein>
<reference evidence="2 3" key="1">
    <citation type="submission" date="2016-12" db="EMBL/GenBank/DDBJ databases">
        <authorList>
            <person name="Song W.-J."/>
            <person name="Kurnit D.M."/>
        </authorList>
    </citation>
    <scope>NUCLEOTIDE SEQUENCE [LARGE SCALE GENOMIC DNA]</scope>
    <source>
        <strain evidence="2 3">CGMCC 1.10808</strain>
    </source>
</reference>
<evidence type="ECO:0000313" key="3">
    <source>
        <dbReference type="Proteomes" id="UP000184066"/>
    </source>
</evidence>
<dbReference type="AlphaFoldDB" id="A0A1M7SN08"/>
<organism evidence="2 3">
    <name type="scientific">Oceanicella actignis</name>
    <dbReference type="NCBI Taxonomy" id="1189325"/>
    <lineage>
        <taxon>Bacteria</taxon>
        <taxon>Pseudomonadati</taxon>
        <taxon>Pseudomonadota</taxon>
        <taxon>Alphaproteobacteria</taxon>
        <taxon>Rhodobacterales</taxon>
        <taxon>Paracoccaceae</taxon>
        <taxon>Oceanicella</taxon>
    </lineage>
</organism>
<keyword evidence="3" id="KW-1185">Reference proteome</keyword>
<evidence type="ECO:0000313" key="2">
    <source>
        <dbReference type="EMBL" id="SHN59862.1"/>
    </source>
</evidence>
<dbReference type="Proteomes" id="UP000184066">
    <property type="component" value="Unassembled WGS sequence"/>
</dbReference>
<dbReference type="EMBL" id="FRDL01000003">
    <property type="protein sequence ID" value="SHN59862.1"/>
    <property type="molecule type" value="Genomic_DNA"/>
</dbReference>
<name>A0A1M7SN08_9RHOB</name>
<proteinExistence type="predicted"/>
<evidence type="ECO:0000256" key="1">
    <source>
        <dbReference type="SAM" id="MobiDB-lite"/>
    </source>
</evidence>